<dbReference type="Proteomes" id="UP000538566">
    <property type="component" value="Unassembled WGS sequence"/>
</dbReference>
<reference evidence="2 3" key="1">
    <citation type="submission" date="2020-08" db="EMBL/GenBank/DDBJ databases">
        <title>Genomic Encyclopedia of Type Strains, Phase IV (KMG-IV): sequencing the most valuable type-strain genomes for metagenomic binning, comparative biology and taxonomic classification.</title>
        <authorList>
            <person name="Goeker M."/>
        </authorList>
    </citation>
    <scope>NUCLEOTIDE SEQUENCE [LARGE SCALE GENOMIC DNA]</scope>
    <source>
        <strain evidence="2 3">DSM 17507</strain>
    </source>
</reference>
<proteinExistence type="predicted"/>
<accession>A0A7W7A820</accession>
<gene>
    <name evidence="2" type="ORF">GGR37_000332</name>
</gene>
<dbReference type="EMBL" id="JACHOA010000001">
    <property type="protein sequence ID" value="MBB4612086.1"/>
    <property type="molecule type" value="Genomic_DNA"/>
</dbReference>
<feature type="compositionally biased region" description="Polar residues" evidence="1">
    <location>
        <begin position="167"/>
        <end position="177"/>
    </location>
</feature>
<keyword evidence="3" id="KW-1185">Reference proteome</keyword>
<evidence type="ECO:0000313" key="3">
    <source>
        <dbReference type="Proteomes" id="UP000538566"/>
    </source>
</evidence>
<protein>
    <recommendedName>
        <fullName evidence="4">Conjugation TrbI-like protein</fullName>
    </recommendedName>
</protein>
<sequence>MAQSVQSTDQAAQPTPASMLELPVGTAVPVAVASELSSKTGKTGDRFDVIVVEDVSMAGTVVIPKGTLGHGEILYTADKGGFGKAGFIYFTLRDLVIGSRTVMLDGRFRQEGKNRNGSTAATYFTVGILAGFIKGDSSTIPKDLVLQGKTGESIRFTPAPAKALSPPETTSSTQPASAGSMPAPTATPAS</sequence>
<dbReference type="RefSeq" id="WP_183661030.1">
    <property type="nucleotide sequence ID" value="NZ_JACHOA010000001.1"/>
</dbReference>
<feature type="region of interest" description="Disordered" evidence="1">
    <location>
        <begin position="156"/>
        <end position="190"/>
    </location>
</feature>
<organism evidence="2 3">
    <name type="scientific">Novosphingobium taihuense</name>
    <dbReference type="NCBI Taxonomy" id="260085"/>
    <lineage>
        <taxon>Bacteria</taxon>
        <taxon>Pseudomonadati</taxon>
        <taxon>Pseudomonadota</taxon>
        <taxon>Alphaproteobacteria</taxon>
        <taxon>Sphingomonadales</taxon>
        <taxon>Sphingomonadaceae</taxon>
        <taxon>Novosphingobium</taxon>
    </lineage>
</organism>
<comment type="caution">
    <text evidence="2">The sequence shown here is derived from an EMBL/GenBank/DDBJ whole genome shotgun (WGS) entry which is preliminary data.</text>
</comment>
<dbReference type="AlphaFoldDB" id="A0A7W7A820"/>
<evidence type="ECO:0000256" key="1">
    <source>
        <dbReference type="SAM" id="MobiDB-lite"/>
    </source>
</evidence>
<evidence type="ECO:0008006" key="4">
    <source>
        <dbReference type="Google" id="ProtNLM"/>
    </source>
</evidence>
<evidence type="ECO:0000313" key="2">
    <source>
        <dbReference type="EMBL" id="MBB4612086.1"/>
    </source>
</evidence>
<name>A0A7W7A820_9SPHN</name>